<sequence>MPNHRGSHASRAVIIFSTTHRIEVAALERAIAGGIARGSLGAATAEHYEEIAAETRLAIAEHAAAGKRLTGKLSSLAFRIAYNKTRDMFRRTRADALDRRRDSEAASIAYESARCEAETAEIRLTRLGETALKSALLRKALERTKDSDRFVLAAMLARETPMPRGDAAERKAANATAQAEKRARDRLTEAVGSASR</sequence>
<accession>A0A934IKH4</accession>
<name>A0A934IKH4_9RHOB</name>
<evidence type="ECO:0000256" key="1">
    <source>
        <dbReference type="SAM" id="MobiDB-lite"/>
    </source>
</evidence>
<reference evidence="2" key="1">
    <citation type="submission" date="2020-12" db="EMBL/GenBank/DDBJ databases">
        <title>Bacterial taxonomy.</title>
        <authorList>
            <person name="Pan X."/>
        </authorList>
    </citation>
    <scope>NUCLEOTIDE SEQUENCE</scope>
    <source>
        <strain evidence="2">KCTC 52957</strain>
    </source>
</reference>
<comment type="caution">
    <text evidence="2">The sequence shown here is derived from an EMBL/GenBank/DDBJ whole genome shotgun (WGS) entry which is preliminary data.</text>
</comment>
<evidence type="ECO:0000313" key="3">
    <source>
        <dbReference type="Proteomes" id="UP000642488"/>
    </source>
</evidence>
<feature type="region of interest" description="Disordered" evidence="1">
    <location>
        <begin position="161"/>
        <end position="196"/>
    </location>
</feature>
<keyword evidence="3" id="KW-1185">Reference proteome</keyword>
<dbReference type="AlphaFoldDB" id="A0A934IKH4"/>
<dbReference type="RefSeq" id="WP_198917780.1">
    <property type="nucleotide sequence ID" value="NZ_JAEKPD010000033.1"/>
</dbReference>
<dbReference type="Proteomes" id="UP000642488">
    <property type="component" value="Unassembled WGS sequence"/>
</dbReference>
<gene>
    <name evidence="2" type="ORF">ILP92_17890</name>
</gene>
<dbReference type="EMBL" id="JAEKPD010000033">
    <property type="protein sequence ID" value="MBJ3764608.1"/>
    <property type="molecule type" value="Genomic_DNA"/>
</dbReference>
<evidence type="ECO:0000313" key="2">
    <source>
        <dbReference type="EMBL" id="MBJ3764608.1"/>
    </source>
</evidence>
<proteinExistence type="predicted"/>
<organism evidence="2 3">
    <name type="scientific">Palleronia pontilimi</name>
    <dbReference type="NCBI Taxonomy" id="1964209"/>
    <lineage>
        <taxon>Bacteria</taxon>
        <taxon>Pseudomonadati</taxon>
        <taxon>Pseudomonadota</taxon>
        <taxon>Alphaproteobacteria</taxon>
        <taxon>Rhodobacterales</taxon>
        <taxon>Roseobacteraceae</taxon>
        <taxon>Palleronia</taxon>
    </lineage>
</organism>
<protein>
    <submittedName>
        <fullName evidence="2">Uncharacterized protein</fullName>
    </submittedName>
</protein>
<feature type="compositionally biased region" description="Basic and acidic residues" evidence="1">
    <location>
        <begin position="179"/>
        <end position="188"/>
    </location>
</feature>